<name>A0A4Z2E564_9TELE</name>
<evidence type="ECO:0000313" key="2">
    <source>
        <dbReference type="Proteomes" id="UP000314294"/>
    </source>
</evidence>
<sequence length="72" mass="8460">MRSDPDAAPWTIPEDLRGFLHLRITRIPFFKITYRDANSVRRARGRRSAWMSKLLRTLTSKKCKITAIRLTT</sequence>
<evidence type="ECO:0000313" key="1">
    <source>
        <dbReference type="EMBL" id="TNN23928.1"/>
    </source>
</evidence>
<proteinExistence type="predicted"/>
<dbReference type="EMBL" id="SRLO01016918">
    <property type="protein sequence ID" value="TNN23928.1"/>
    <property type="molecule type" value="Genomic_DNA"/>
</dbReference>
<reference evidence="1 2" key="1">
    <citation type="submission" date="2019-03" db="EMBL/GenBank/DDBJ databases">
        <title>First draft genome of Liparis tanakae, snailfish: a comprehensive survey of snailfish specific genes.</title>
        <authorList>
            <person name="Kim W."/>
            <person name="Song I."/>
            <person name="Jeong J.-H."/>
            <person name="Kim D."/>
            <person name="Kim S."/>
            <person name="Ryu S."/>
            <person name="Song J.Y."/>
            <person name="Lee S.K."/>
        </authorList>
    </citation>
    <scope>NUCLEOTIDE SEQUENCE [LARGE SCALE GENOMIC DNA]</scope>
    <source>
        <tissue evidence="1">Muscle</tissue>
    </source>
</reference>
<accession>A0A4Z2E564</accession>
<comment type="caution">
    <text evidence="1">The sequence shown here is derived from an EMBL/GenBank/DDBJ whole genome shotgun (WGS) entry which is preliminary data.</text>
</comment>
<dbReference type="AlphaFoldDB" id="A0A4Z2E564"/>
<protein>
    <submittedName>
        <fullName evidence="1">Uncharacterized protein</fullName>
    </submittedName>
</protein>
<gene>
    <name evidence="1" type="ORF">EYF80_065949</name>
</gene>
<organism evidence="1 2">
    <name type="scientific">Liparis tanakae</name>
    <name type="common">Tanaka's snailfish</name>
    <dbReference type="NCBI Taxonomy" id="230148"/>
    <lineage>
        <taxon>Eukaryota</taxon>
        <taxon>Metazoa</taxon>
        <taxon>Chordata</taxon>
        <taxon>Craniata</taxon>
        <taxon>Vertebrata</taxon>
        <taxon>Euteleostomi</taxon>
        <taxon>Actinopterygii</taxon>
        <taxon>Neopterygii</taxon>
        <taxon>Teleostei</taxon>
        <taxon>Neoteleostei</taxon>
        <taxon>Acanthomorphata</taxon>
        <taxon>Eupercaria</taxon>
        <taxon>Perciformes</taxon>
        <taxon>Cottioidei</taxon>
        <taxon>Cottales</taxon>
        <taxon>Liparidae</taxon>
        <taxon>Liparis</taxon>
    </lineage>
</organism>
<dbReference type="Proteomes" id="UP000314294">
    <property type="component" value="Unassembled WGS sequence"/>
</dbReference>
<keyword evidence="2" id="KW-1185">Reference proteome</keyword>